<dbReference type="EMBL" id="CM026430">
    <property type="protein sequence ID" value="KAG0561993.1"/>
    <property type="molecule type" value="Genomic_DNA"/>
</dbReference>
<keyword evidence="2" id="KW-1185">Reference proteome</keyword>
<sequence length="103" mass="12076">MNTEYKHKLWSREDVACRYVPPLYLSLSCLRCRPEPTFANFWYNPCLVVSRVVLDNEREKKRTIDAMVHMNPSTKGLKPVRDVQTPVEGQLSLKKIHTSERKT</sequence>
<reference evidence="1" key="1">
    <citation type="submission" date="2020-06" db="EMBL/GenBank/DDBJ databases">
        <title>WGS assembly of Ceratodon purpureus strain R40.</title>
        <authorList>
            <person name="Carey S.B."/>
            <person name="Jenkins J."/>
            <person name="Shu S."/>
            <person name="Lovell J.T."/>
            <person name="Sreedasyam A."/>
            <person name="Maumus F."/>
            <person name="Tiley G.P."/>
            <person name="Fernandez-Pozo N."/>
            <person name="Barry K."/>
            <person name="Chen C."/>
            <person name="Wang M."/>
            <person name="Lipzen A."/>
            <person name="Daum C."/>
            <person name="Saski C.A."/>
            <person name="Payton A.C."/>
            <person name="Mcbreen J.C."/>
            <person name="Conrad R.E."/>
            <person name="Kollar L.M."/>
            <person name="Olsson S."/>
            <person name="Huttunen S."/>
            <person name="Landis J.B."/>
            <person name="Wickett N.J."/>
            <person name="Johnson M.G."/>
            <person name="Rensing S.A."/>
            <person name="Grimwood J."/>
            <person name="Schmutz J."/>
            <person name="Mcdaniel S.F."/>
        </authorList>
    </citation>
    <scope>NUCLEOTIDE SEQUENCE</scope>
    <source>
        <strain evidence="1">R40</strain>
    </source>
</reference>
<dbReference type="Proteomes" id="UP000822688">
    <property type="component" value="Chromosome 9"/>
</dbReference>
<dbReference type="AlphaFoldDB" id="A0A8T0GST7"/>
<evidence type="ECO:0000313" key="1">
    <source>
        <dbReference type="EMBL" id="KAG0561993.1"/>
    </source>
</evidence>
<comment type="caution">
    <text evidence="1">The sequence shown here is derived from an EMBL/GenBank/DDBJ whole genome shotgun (WGS) entry which is preliminary data.</text>
</comment>
<gene>
    <name evidence="1" type="ORF">KC19_9G109000</name>
</gene>
<organism evidence="1 2">
    <name type="scientific">Ceratodon purpureus</name>
    <name type="common">Fire moss</name>
    <name type="synonym">Dicranum purpureum</name>
    <dbReference type="NCBI Taxonomy" id="3225"/>
    <lineage>
        <taxon>Eukaryota</taxon>
        <taxon>Viridiplantae</taxon>
        <taxon>Streptophyta</taxon>
        <taxon>Embryophyta</taxon>
        <taxon>Bryophyta</taxon>
        <taxon>Bryophytina</taxon>
        <taxon>Bryopsida</taxon>
        <taxon>Dicranidae</taxon>
        <taxon>Pseudoditrichales</taxon>
        <taxon>Ditrichaceae</taxon>
        <taxon>Ceratodon</taxon>
    </lineage>
</organism>
<evidence type="ECO:0000313" key="2">
    <source>
        <dbReference type="Proteomes" id="UP000822688"/>
    </source>
</evidence>
<protein>
    <submittedName>
        <fullName evidence="1">Uncharacterized protein</fullName>
    </submittedName>
</protein>
<dbReference type="PROSITE" id="PS51257">
    <property type="entry name" value="PROKAR_LIPOPROTEIN"/>
    <property type="match status" value="1"/>
</dbReference>
<name>A0A8T0GST7_CERPU</name>
<proteinExistence type="predicted"/>
<accession>A0A8T0GST7</accession>